<evidence type="ECO:0000256" key="1">
    <source>
        <dbReference type="PROSITE-ProRule" id="PRU00339"/>
    </source>
</evidence>
<dbReference type="InterPro" id="IPR019734">
    <property type="entry name" value="TPR_rpt"/>
</dbReference>
<dbReference type="Proteomes" id="UP001595978">
    <property type="component" value="Unassembled WGS sequence"/>
</dbReference>
<dbReference type="PANTHER" id="PTHR12558">
    <property type="entry name" value="CELL DIVISION CYCLE 16,23,27"/>
    <property type="match status" value="1"/>
</dbReference>
<dbReference type="SMART" id="SM00028">
    <property type="entry name" value="TPR"/>
    <property type="match status" value="3"/>
</dbReference>
<dbReference type="InterPro" id="IPR006597">
    <property type="entry name" value="Sel1-like"/>
</dbReference>
<sequence>MNLNQKAIEYYERNAYGKAMDLFHEALNQYRDVQALNNLAWMYLYEEEDVDQAFELIQEAVALNPASRFPYNILGEIHIKRENWKEAKEALEKSISIQPSSEARINLAAVYYQLGEMEPAAKYYLQSSEDPDISEEDADLSMYCYIKCLIDLGKFQDAKEALDCFFRNKKSESSIGEIEIADLYIEINNYNGAIYWFEKGCNDSLSSPYWISRFAYALYKMNRLSRLDEVIKEAIATTNKRIEEVLQEETDEYWTENDRKELIETCREEIDYYGQLKEKLVSGYIPKFLFAAYFTGGCYLFGCKQHGHPEYKKI</sequence>
<comment type="caution">
    <text evidence="2">The sequence shown here is derived from an EMBL/GenBank/DDBJ whole genome shotgun (WGS) entry which is preliminary data.</text>
</comment>
<dbReference type="PROSITE" id="PS50005">
    <property type="entry name" value="TPR"/>
    <property type="match status" value="1"/>
</dbReference>
<dbReference type="SMART" id="SM00671">
    <property type="entry name" value="SEL1"/>
    <property type="match status" value="2"/>
</dbReference>
<name>A0ABW0RET0_9BACL</name>
<organism evidence="2 3">
    <name type="scientific">Ureibacillus suwonensis</name>
    <dbReference type="NCBI Taxonomy" id="313007"/>
    <lineage>
        <taxon>Bacteria</taxon>
        <taxon>Bacillati</taxon>
        <taxon>Bacillota</taxon>
        <taxon>Bacilli</taxon>
        <taxon>Bacillales</taxon>
        <taxon>Caryophanaceae</taxon>
        <taxon>Ureibacillus</taxon>
    </lineage>
</organism>
<protein>
    <submittedName>
        <fullName evidence="2">Tetratricopeptide repeat protein</fullName>
    </submittedName>
</protein>
<evidence type="ECO:0000313" key="3">
    <source>
        <dbReference type="Proteomes" id="UP001595978"/>
    </source>
</evidence>
<evidence type="ECO:0000313" key="2">
    <source>
        <dbReference type="EMBL" id="MFC5542893.1"/>
    </source>
</evidence>
<accession>A0ABW0RET0</accession>
<gene>
    <name evidence="2" type="ORF">ACFPOH_14375</name>
</gene>
<dbReference type="Gene3D" id="1.25.40.10">
    <property type="entry name" value="Tetratricopeptide repeat domain"/>
    <property type="match status" value="1"/>
</dbReference>
<reference evidence="3" key="1">
    <citation type="journal article" date="2019" name="Int. J. Syst. Evol. Microbiol.">
        <title>The Global Catalogue of Microorganisms (GCM) 10K type strain sequencing project: providing services to taxonomists for standard genome sequencing and annotation.</title>
        <authorList>
            <consortium name="The Broad Institute Genomics Platform"/>
            <consortium name="The Broad Institute Genome Sequencing Center for Infectious Disease"/>
            <person name="Wu L."/>
            <person name="Ma J."/>
        </authorList>
    </citation>
    <scope>NUCLEOTIDE SEQUENCE [LARGE SCALE GENOMIC DNA]</scope>
    <source>
        <strain evidence="3">CCUG 56331</strain>
    </source>
</reference>
<dbReference type="RefSeq" id="WP_342470519.1">
    <property type="nucleotide sequence ID" value="NZ_JBHSNQ010000184.1"/>
</dbReference>
<proteinExistence type="predicted"/>
<dbReference type="Pfam" id="PF13432">
    <property type="entry name" value="TPR_16"/>
    <property type="match status" value="1"/>
</dbReference>
<dbReference type="EMBL" id="JBHSNQ010000184">
    <property type="protein sequence ID" value="MFC5542893.1"/>
    <property type="molecule type" value="Genomic_DNA"/>
</dbReference>
<dbReference type="SUPFAM" id="SSF81901">
    <property type="entry name" value="HCP-like"/>
    <property type="match status" value="1"/>
</dbReference>
<feature type="repeat" description="TPR" evidence="1">
    <location>
        <begin position="68"/>
        <end position="101"/>
    </location>
</feature>
<keyword evidence="1" id="KW-0802">TPR repeat</keyword>
<dbReference type="PANTHER" id="PTHR12558:SF13">
    <property type="entry name" value="CELL DIVISION CYCLE PROTEIN 27 HOMOLOG"/>
    <property type="match status" value="1"/>
</dbReference>
<dbReference type="InterPro" id="IPR011990">
    <property type="entry name" value="TPR-like_helical_dom_sf"/>
</dbReference>
<keyword evidence="3" id="KW-1185">Reference proteome</keyword>